<evidence type="ECO:0000313" key="4">
    <source>
        <dbReference type="RefSeq" id="XP_014375910.1"/>
    </source>
</evidence>
<dbReference type="PANTHER" id="PTHR38491">
    <property type="entry name" value="REGULATOR OF HEMOGLOBINIZATION AND ERYTHROID CELL EXPANSION PROTEIN"/>
    <property type="match status" value="1"/>
</dbReference>
<accession>A0A1U8DFB7</accession>
<dbReference type="KEGG" id="asn:102384692"/>
<dbReference type="Pfam" id="PF15763">
    <property type="entry name" value="DUF4692"/>
    <property type="match status" value="1"/>
</dbReference>
<dbReference type="AlphaFoldDB" id="A0A1U8DFB7"/>
<protein>
    <submittedName>
        <fullName evidence="4 5">Regulator of hemoglobinization and erythroid cell expansion protein</fullName>
    </submittedName>
</protein>
<reference evidence="4 5" key="1">
    <citation type="submission" date="2025-04" db="UniProtKB">
        <authorList>
            <consortium name="RefSeq"/>
        </authorList>
    </citation>
    <scope>IDENTIFICATION</scope>
</reference>
<name>A0A1U8DFB7_ALLSI</name>
<keyword evidence="3" id="KW-1185">Reference proteome</keyword>
<dbReference type="RefSeq" id="XP_025061284.1">
    <property type="nucleotide sequence ID" value="XM_025205499.1"/>
</dbReference>
<feature type="region of interest" description="Disordered" evidence="1">
    <location>
        <begin position="42"/>
        <end position="124"/>
    </location>
</feature>
<feature type="compositionally biased region" description="Acidic residues" evidence="1">
    <location>
        <begin position="74"/>
        <end position="88"/>
    </location>
</feature>
<dbReference type="eggNOG" id="ENOG502T2N6">
    <property type="taxonomic scope" value="Eukaryota"/>
</dbReference>
<dbReference type="GeneID" id="102384692"/>
<keyword evidence="2" id="KW-0812">Transmembrane</keyword>
<evidence type="ECO:0000313" key="6">
    <source>
        <dbReference type="RefSeq" id="XP_025061285.1"/>
    </source>
</evidence>
<dbReference type="PANTHER" id="PTHR38491:SF1">
    <property type="entry name" value="REGULATOR OF HEMOGLOBINIZATION AND ERYTHROID CELL EXPANSION PROTEIN"/>
    <property type="match status" value="1"/>
</dbReference>
<evidence type="ECO:0000256" key="2">
    <source>
        <dbReference type="SAM" id="Phobius"/>
    </source>
</evidence>
<feature type="compositionally biased region" description="Polar residues" evidence="1">
    <location>
        <begin position="91"/>
        <end position="107"/>
    </location>
</feature>
<sequence>MTNCTVWWQSIAISGVTFTMYIVPLIGFYIMLSRKIDKHSCHNEARSSGSTEAKQEPVKTPPAAAGDAPRVTYEDDSETSSETSEDSESSPSAAQGPTSQESISYTTLLFPAPGRGTGSSGDYENMKAATDYVNVDPKKQKVDFWVCSSPTTSKSIEYTEVKL</sequence>
<proteinExistence type="predicted"/>
<keyword evidence="2" id="KW-1133">Transmembrane helix</keyword>
<gene>
    <name evidence="4 5 6" type="primary">RHEX</name>
</gene>
<dbReference type="CTD" id="440712"/>
<dbReference type="RefSeq" id="XP_025061285.1">
    <property type="nucleotide sequence ID" value="XM_025205500.1"/>
</dbReference>
<evidence type="ECO:0000313" key="5">
    <source>
        <dbReference type="RefSeq" id="XP_025061284.1"/>
    </source>
</evidence>
<keyword evidence="2" id="KW-0472">Membrane</keyword>
<dbReference type="Proteomes" id="UP000189705">
    <property type="component" value="Unplaced"/>
</dbReference>
<dbReference type="RefSeq" id="XP_014375910.1">
    <property type="nucleotide sequence ID" value="XM_014520424.2"/>
</dbReference>
<organism evidence="3 4">
    <name type="scientific">Alligator sinensis</name>
    <name type="common">Chinese alligator</name>
    <dbReference type="NCBI Taxonomy" id="38654"/>
    <lineage>
        <taxon>Eukaryota</taxon>
        <taxon>Metazoa</taxon>
        <taxon>Chordata</taxon>
        <taxon>Craniata</taxon>
        <taxon>Vertebrata</taxon>
        <taxon>Euteleostomi</taxon>
        <taxon>Archelosauria</taxon>
        <taxon>Archosauria</taxon>
        <taxon>Crocodylia</taxon>
        <taxon>Alligatoridae</taxon>
        <taxon>Alligatorinae</taxon>
        <taxon>Alligator</taxon>
    </lineage>
</organism>
<feature type="transmembrane region" description="Helical" evidence="2">
    <location>
        <begin position="6"/>
        <end position="32"/>
    </location>
</feature>
<dbReference type="InterPro" id="IPR031517">
    <property type="entry name" value="RHEX-like"/>
</dbReference>
<evidence type="ECO:0000256" key="1">
    <source>
        <dbReference type="SAM" id="MobiDB-lite"/>
    </source>
</evidence>
<evidence type="ECO:0000313" key="3">
    <source>
        <dbReference type="Proteomes" id="UP000189705"/>
    </source>
</evidence>